<name>A0A394DCU2_LUPAN</name>
<dbReference type="EMBL" id="MLAU01020122">
    <property type="protein sequence ID" value="OIW21166.1"/>
    <property type="molecule type" value="Genomic_DNA"/>
</dbReference>
<keyword evidence="3" id="KW-1185">Reference proteome</keyword>
<evidence type="ECO:0000256" key="1">
    <source>
        <dbReference type="SAM" id="MobiDB-lite"/>
    </source>
</evidence>
<accession>A0A394DCU2</accession>
<dbReference type="AlphaFoldDB" id="A0A394DCU2"/>
<proteinExistence type="predicted"/>
<sequence length="66" mass="7129">MGLDDNDEDDNKVVDEGGGGGQDKSFGSVPCSICLEVVADNGDRFGTIEIEFLSLEFEYYVLVSFA</sequence>
<evidence type="ECO:0000313" key="2">
    <source>
        <dbReference type="EMBL" id="OIW21166.1"/>
    </source>
</evidence>
<dbReference type="Proteomes" id="UP000188354">
    <property type="component" value="Unassembled WGS sequence"/>
</dbReference>
<evidence type="ECO:0000313" key="3">
    <source>
        <dbReference type="Proteomes" id="UP000188354"/>
    </source>
</evidence>
<dbReference type="Gramene" id="OIW21166">
    <property type="protein sequence ID" value="OIW21166"/>
    <property type="gene ID" value="TanjilG_29984"/>
</dbReference>
<protein>
    <submittedName>
        <fullName evidence="2">Uncharacterized protein</fullName>
    </submittedName>
</protein>
<feature type="compositionally biased region" description="Acidic residues" evidence="1">
    <location>
        <begin position="1"/>
        <end position="10"/>
    </location>
</feature>
<comment type="caution">
    <text evidence="2">The sequence shown here is derived from an EMBL/GenBank/DDBJ whole genome shotgun (WGS) entry which is preliminary data.</text>
</comment>
<gene>
    <name evidence="2" type="ORF">TanjilG_29984</name>
</gene>
<feature type="region of interest" description="Disordered" evidence="1">
    <location>
        <begin position="1"/>
        <end position="25"/>
    </location>
</feature>
<organism evidence="2 3">
    <name type="scientific">Lupinus angustifolius</name>
    <name type="common">Narrow-leaved blue lupine</name>
    <dbReference type="NCBI Taxonomy" id="3871"/>
    <lineage>
        <taxon>Eukaryota</taxon>
        <taxon>Viridiplantae</taxon>
        <taxon>Streptophyta</taxon>
        <taxon>Embryophyta</taxon>
        <taxon>Tracheophyta</taxon>
        <taxon>Spermatophyta</taxon>
        <taxon>Magnoliopsida</taxon>
        <taxon>eudicotyledons</taxon>
        <taxon>Gunneridae</taxon>
        <taxon>Pentapetalae</taxon>
        <taxon>rosids</taxon>
        <taxon>fabids</taxon>
        <taxon>Fabales</taxon>
        <taxon>Fabaceae</taxon>
        <taxon>Papilionoideae</taxon>
        <taxon>50 kb inversion clade</taxon>
        <taxon>genistoids sensu lato</taxon>
        <taxon>core genistoids</taxon>
        <taxon>Genisteae</taxon>
        <taxon>Lupinus</taxon>
    </lineage>
</organism>
<reference evidence="2 3" key="1">
    <citation type="journal article" date="2017" name="Plant Biotechnol. J.">
        <title>A comprehensive draft genome sequence for lupin (Lupinus angustifolius), an emerging health food: insights into plant-microbe interactions and legume evolution.</title>
        <authorList>
            <person name="Hane J.K."/>
            <person name="Ming Y."/>
            <person name="Kamphuis L.G."/>
            <person name="Nelson M.N."/>
            <person name="Garg G."/>
            <person name="Atkins C.A."/>
            <person name="Bayer P.E."/>
            <person name="Bravo A."/>
            <person name="Bringans S."/>
            <person name="Cannon S."/>
            <person name="Edwards D."/>
            <person name="Foley R."/>
            <person name="Gao L.L."/>
            <person name="Harrison M.J."/>
            <person name="Huang W."/>
            <person name="Hurgobin B."/>
            <person name="Li S."/>
            <person name="Liu C.W."/>
            <person name="McGrath A."/>
            <person name="Morahan G."/>
            <person name="Murray J."/>
            <person name="Weller J."/>
            <person name="Jian J."/>
            <person name="Singh K.B."/>
        </authorList>
    </citation>
    <scope>NUCLEOTIDE SEQUENCE [LARGE SCALE GENOMIC DNA]</scope>
    <source>
        <strain evidence="3">cv. Tanjil</strain>
        <tissue evidence="2">Whole plant</tissue>
    </source>
</reference>